<dbReference type="PANTHER" id="PTHR34861">
    <property type="match status" value="1"/>
</dbReference>
<reference evidence="4" key="1">
    <citation type="submission" date="2021-01" db="EMBL/GenBank/DDBJ databases">
        <authorList>
            <person name="Kaushik A."/>
        </authorList>
    </citation>
    <scope>NUCLEOTIDE SEQUENCE</scope>
    <source>
        <strain evidence="4">AG4-RS23</strain>
    </source>
</reference>
<dbReference type="SUPFAM" id="SSF103473">
    <property type="entry name" value="MFS general substrate transporter"/>
    <property type="match status" value="1"/>
</dbReference>
<keyword evidence="3" id="KW-1133">Transmembrane helix</keyword>
<evidence type="ECO:0000256" key="1">
    <source>
        <dbReference type="ARBA" id="ARBA00004141"/>
    </source>
</evidence>
<dbReference type="GO" id="GO:0016020">
    <property type="term" value="C:membrane"/>
    <property type="evidence" value="ECO:0007669"/>
    <property type="project" value="UniProtKB-SubCell"/>
</dbReference>
<dbReference type="Gene3D" id="1.20.1250.20">
    <property type="entry name" value="MFS general substrate transporter like domains"/>
    <property type="match status" value="2"/>
</dbReference>
<organism evidence="4 5">
    <name type="scientific">Rhizoctonia solani</name>
    <dbReference type="NCBI Taxonomy" id="456999"/>
    <lineage>
        <taxon>Eukaryota</taxon>
        <taxon>Fungi</taxon>
        <taxon>Dikarya</taxon>
        <taxon>Basidiomycota</taxon>
        <taxon>Agaricomycotina</taxon>
        <taxon>Agaricomycetes</taxon>
        <taxon>Cantharellales</taxon>
        <taxon>Ceratobasidiaceae</taxon>
        <taxon>Rhizoctonia</taxon>
    </lineage>
</organism>
<dbReference type="AlphaFoldDB" id="A0A8H3BJF4"/>
<dbReference type="GO" id="GO:0022857">
    <property type="term" value="F:transmembrane transporter activity"/>
    <property type="evidence" value="ECO:0007669"/>
    <property type="project" value="InterPro"/>
</dbReference>
<evidence type="ECO:0000256" key="3">
    <source>
        <dbReference type="SAM" id="Phobius"/>
    </source>
</evidence>
<feature type="transmembrane region" description="Helical" evidence="3">
    <location>
        <begin position="706"/>
        <end position="730"/>
    </location>
</feature>
<dbReference type="InterPro" id="IPR037175">
    <property type="entry name" value="KFase_sf"/>
</dbReference>
<dbReference type="Pfam" id="PF04199">
    <property type="entry name" value="Cyclase"/>
    <property type="match status" value="1"/>
</dbReference>
<dbReference type="Pfam" id="PF07690">
    <property type="entry name" value="MFS_1"/>
    <property type="match status" value="1"/>
</dbReference>
<protein>
    <submittedName>
        <fullName evidence="4">Uncharacterized protein</fullName>
    </submittedName>
</protein>
<feature type="transmembrane region" description="Helical" evidence="3">
    <location>
        <begin position="442"/>
        <end position="466"/>
    </location>
</feature>
<feature type="transmembrane region" description="Helical" evidence="3">
    <location>
        <begin position="355"/>
        <end position="376"/>
    </location>
</feature>
<evidence type="ECO:0000313" key="5">
    <source>
        <dbReference type="Proteomes" id="UP000663861"/>
    </source>
</evidence>
<gene>
    <name evidence="4" type="ORF">RDB_LOCUS63962</name>
</gene>
<comment type="similarity">
    <text evidence="2">Belongs to the Cyclase 1 superfamily.</text>
</comment>
<feature type="transmembrane region" description="Helical" evidence="3">
    <location>
        <begin position="767"/>
        <end position="790"/>
    </location>
</feature>
<keyword evidence="3" id="KW-0812">Transmembrane</keyword>
<dbReference type="SUPFAM" id="SSF102198">
    <property type="entry name" value="Putative cyclase"/>
    <property type="match status" value="1"/>
</dbReference>
<dbReference type="InterPro" id="IPR007325">
    <property type="entry name" value="KFase/CYL"/>
</dbReference>
<accession>A0A8H3BJF4</accession>
<feature type="transmembrane region" description="Helical" evidence="3">
    <location>
        <begin position="478"/>
        <end position="500"/>
    </location>
</feature>
<dbReference type="Gene3D" id="3.50.30.50">
    <property type="entry name" value="Putative cyclase"/>
    <property type="match status" value="1"/>
</dbReference>
<evidence type="ECO:0000256" key="2">
    <source>
        <dbReference type="ARBA" id="ARBA00007865"/>
    </source>
</evidence>
<comment type="caution">
    <text evidence="4">The sequence shown here is derived from an EMBL/GenBank/DDBJ whole genome shotgun (WGS) entry which is preliminary data.</text>
</comment>
<name>A0A8H3BJF4_9AGAM</name>
<dbReference type="EMBL" id="CAJMWY010001074">
    <property type="protein sequence ID" value="CAE6457622.1"/>
    <property type="molecule type" value="Genomic_DNA"/>
</dbReference>
<evidence type="ECO:0000313" key="4">
    <source>
        <dbReference type="EMBL" id="CAE6457622.1"/>
    </source>
</evidence>
<dbReference type="InterPro" id="IPR036259">
    <property type="entry name" value="MFS_trans_sf"/>
</dbReference>
<proteinExistence type="inferred from homology"/>
<dbReference type="InterPro" id="IPR011701">
    <property type="entry name" value="MFS"/>
</dbReference>
<keyword evidence="3" id="KW-0472">Membrane</keyword>
<comment type="subcellular location">
    <subcellularLocation>
        <location evidence="1">Membrane</location>
        <topology evidence="1">Multi-pass membrane protein</topology>
    </subcellularLocation>
</comment>
<dbReference type="GO" id="GO:0019441">
    <property type="term" value="P:L-tryptophan catabolic process to kynurenine"/>
    <property type="evidence" value="ECO:0007669"/>
    <property type="project" value="InterPro"/>
</dbReference>
<dbReference type="GO" id="GO:0004061">
    <property type="term" value="F:arylformamidase activity"/>
    <property type="evidence" value="ECO:0007669"/>
    <property type="project" value="InterPro"/>
</dbReference>
<feature type="transmembrane region" description="Helical" evidence="3">
    <location>
        <begin position="678"/>
        <end position="694"/>
    </location>
</feature>
<sequence>MDPIIATSRDGGVRLPSFKDLPLKPEYPPHAAWGVWGEQDELGTVNNITPGTITAASKEIKLGLSIPLNWSMDQPKYPLYNRKGFHRENIAKIPRTVNDDIIHFNTQCSSQWDSLRHYGYQTEKVFYNGLKQESLLSDPSITTNGIHNWARTGIVGRGVLLDFYAYAQRHKLDYSAFSQYGVTLDQLKAVQAEQGIEFRDGDILLIRFGFIAQYEALSDERKREVAKVPHTWAGVGQSKDFLEWFWDNHFAALAGDSPAFETNPPLADFLHPVILSGFGCPLGEMFDFERLAEECATALRWSFFFTSAPLNIPGGVASPPNAIAILGKYTGSIPIDEAVFEVILWRVPAWQQSCVALNALSSGGVFLFPLYVPWLIQHYKLTQSELSTIILAGMMGQYAFAVLWGAVIDSIGPHACSLAASVLFLLSWSTFAYLVANSLGSPTILAALFFTAGIGRVASYFSAIFASRSKKKSGLATSIPLALSGLSPLALSFVAGLDVFQTPAGVFDVPKFVFWMGVGCTVIHAIGAIGLKHVDDLANEEGERARLMGVSEDEHVINAQREAMKAGCTVMQKVEPDGAVLALLKDCGFWGYLAIGIVITGTAETVIANMGTIAMEFPGRSESLVATQVRLLSIASTLAKLCTGPLADWICPPADEGPTMVCWCGPVRPEPKKGLNRMLFPAMCLVALASVYAYTATCITSGDQLWVLSIGTGLAYGASWAVLPSIASVIWGARNLGRNFGILSYAPLIGTPIFTYIYAWASEEGRNWRIMFMISTASVAAALVWCGGLWRRWSGQL</sequence>
<dbReference type="Proteomes" id="UP000663861">
    <property type="component" value="Unassembled WGS sequence"/>
</dbReference>
<feature type="transmembrane region" description="Helical" evidence="3">
    <location>
        <begin position="512"/>
        <end position="531"/>
    </location>
</feature>
<feature type="transmembrane region" description="Helical" evidence="3">
    <location>
        <begin position="742"/>
        <end position="761"/>
    </location>
</feature>
<dbReference type="PANTHER" id="PTHR34861:SF11">
    <property type="entry name" value="CYCLASE"/>
    <property type="match status" value="1"/>
</dbReference>
<feature type="transmembrane region" description="Helical" evidence="3">
    <location>
        <begin position="388"/>
        <end position="408"/>
    </location>
</feature>
<feature type="transmembrane region" description="Helical" evidence="3">
    <location>
        <begin position="415"/>
        <end position="436"/>
    </location>
</feature>